<dbReference type="Gene3D" id="3.90.190.10">
    <property type="entry name" value="Protein tyrosine phosphatase superfamily"/>
    <property type="match status" value="1"/>
</dbReference>
<dbReference type="PANTHER" id="PTHR10367:SF9">
    <property type="entry name" value="DUAL-SPECIFICITY PHOSPHATASE 11 (RNA_RNP COMPLEX 1-INTERACTING)"/>
    <property type="match status" value="1"/>
</dbReference>
<gene>
    <name evidence="2" type="ORF">EB796_023441</name>
</gene>
<dbReference type="Proteomes" id="UP000593567">
    <property type="component" value="Unassembled WGS sequence"/>
</dbReference>
<dbReference type="EMBL" id="VXIV02003326">
    <property type="protein sequence ID" value="KAF6018250.1"/>
    <property type="molecule type" value="Genomic_DNA"/>
</dbReference>
<evidence type="ECO:0000259" key="1">
    <source>
        <dbReference type="PROSITE" id="PS50056"/>
    </source>
</evidence>
<dbReference type="InterPro" id="IPR016130">
    <property type="entry name" value="Tyr_Pase_AS"/>
</dbReference>
<dbReference type="GO" id="GO:0004651">
    <property type="term" value="F:polynucleotide 5'-phosphatase activity"/>
    <property type="evidence" value="ECO:0007669"/>
    <property type="project" value="TreeGrafter"/>
</dbReference>
<accession>A0A7J7IWN2</accession>
<feature type="domain" description="Tyrosine specific protein phosphatases" evidence="1">
    <location>
        <begin position="4"/>
        <end position="73"/>
    </location>
</feature>
<proteinExistence type="predicted"/>
<dbReference type="PROSITE" id="PS50056">
    <property type="entry name" value="TYR_PHOSPHATASE_2"/>
    <property type="match status" value="1"/>
</dbReference>
<protein>
    <submittedName>
        <fullName evidence="2">DUSP11</fullName>
    </submittedName>
</protein>
<dbReference type="PANTHER" id="PTHR10367">
    <property type="entry name" value="MRNA-CAPPING ENZYME"/>
    <property type="match status" value="1"/>
</dbReference>
<keyword evidence="3" id="KW-1185">Reference proteome</keyword>
<organism evidence="2 3">
    <name type="scientific">Bugula neritina</name>
    <name type="common">Brown bryozoan</name>
    <name type="synonym">Sertularia neritina</name>
    <dbReference type="NCBI Taxonomy" id="10212"/>
    <lineage>
        <taxon>Eukaryota</taxon>
        <taxon>Metazoa</taxon>
        <taxon>Spiralia</taxon>
        <taxon>Lophotrochozoa</taxon>
        <taxon>Bryozoa</taxon>
        <taxon>Gymnolaemata</taxon>
        <taxon>Cheilostomatida</taxon>
        <taxon>Flustrina</taxon>
        <taxon>Buguloidea</taxon>
        <taxon>Bugulidae</taxon>
        <taxon>Bugula</taxon>
    </lineage>
</organism>
<dbReference type="Pfam" id="PF00782">
    <property type="entry name" value="DSPc"/>
    <property type="match status" value="1"/>
</dbReference>
<evidence type="ECO:0000313" key="2">
    <source>
        <dbReference type="EMBL" id="KAF6018250.1"/>
    </source>
</evidence>
<dbReference type="OrthoDB" id="200924at2759"/>
<dbReference type="PROSITE" id="PS00383">
    <property type="entry name" value="TYR_PHOSPHATASE_1"/>
    <property type="match status" value="1"/>
</dbReference>
<dbReference type="InterPro" id="IPR000340">
    <property type="entry name" value="Dual-sp_phosphatase_cat-dom"/>
</dbReference>
<dbReference type="InterPro" id="IPR051029">
    <property type="entry name" value="mRNA_Capping_Enz/RNA_Phosphat"/>
</dbReference>
<dbReference type="InterPro" id="IPR029021">
    <property type="entry name" value="Prot-tyrosine_phosphatase-like"/>
</dbReference>
<dbReference type="InterPro" id="IPR000387">
    <property type="entry name" value="Tyr_Pase_dom"/>
</dbReference>
<sequence length="80" mass="9272">MQIEIFAQEVKKFLKVPENRNAVVGVHCTHGLNRTGYLICKYLIEHENMDPEEAINLFNVCRGHNMERENYLAHLCNGTL</sequence>
<evidence type="ECO:0000313" key="3">
    <source>
        <dbReference type="Proteomes" id="UP000593567"/>
    </source>
</evidence>
<name>A0A7J7IWN2_BUGNE</name>
<comment type="caution">
    <text evidence="2">The sequence shown here is derived from an EMBL/GenBank/DDBJ whole genome shotgun (WGS) entry which is preliminary data.</text>
</comment>
<dbReference type="AlphaFoldDB" id="A0A7J7IWN2"/>
<dbReference type="SUPFAM" id="SSF52799">
    <property type="entry name" value="(Phosphotyrosine protein) phosphatases II"/>
    <property type="match status" value="1"/>
</dbReference>
<reference evidence="2" key="1">
    <citation type="submission" date="2020-06" db="EMBL/GenBank/DDBJ databases">
        <title>Draft genome of Bugula neritina, a colonial animal packing powerful symbionts and potential medicines.</title>
        <authorList>
            <person name="Rayko M."/>
        </authorList>
    </citation>
    <scope>NUCLEOTIDE SEQUENCE [LARGE SCALE GENOMIC DNA]</scope>
    <source>
        <strain evidence="2">Kwan_BN1</strain>
    </source>
</reference>